<dbReference type="PANTHER" id="PTHR38046">
    <property type="entry name" value="CRYPTIC LOCI REGULATOR 2"/>
    <property type="match status" value="1"/>
</dbReference>
<dbReference type="GO" id="GO:0070824">
    <property type="term" value="C:SHREC complex"/>
    <property type="evidence" value="ECO:0007669"/>
    <property type="project" value="InterPro"/>
</dbReference>
<organism evidence="7 8">
    <name type="scientific">Spizellomyces punctatus (strain DAOM BR117)</name>
    <dbReference type="NCBI Taxonomy" id="645134"/>
    <lineage>
        <taxon>Eukaryota</taxon>
        <taxon>Fungi</taxon>
        <taxon>Fungi incertae sedis</taxon>
        <taxon>Chytridiomycota</taxon>
        <taxon>Chytridiomycota incertae sedis</taxon>
        <taxon>Chytridiomycetes</taxon>
        <taxon>Spizellomycetales</taxon>
        <taxon>Spizellomycetaceae</taxon>
        <taxon>Spizellomyces</taxon>
    </lineage>
</organism>
<feature type="coiled-coil region" evidence="4">
    <location>
        <begin position="451"/>
        <end position="478"/>
    </location>
</feature>
<feature type="compositionally biased region" description="Basic and acidic residues" evidence="5">
    <location>
        <begin position="286"/>
        <end position="295"/>
    </location>
</feature>
<keyword evidence="8" id="KW-1185">Reference proteome</keyword>
<dbReference type="Pfam" id="PF24245">
    <property type="entry name" value="INO80F"/>
    <property type="match status" value="1"/>
</dbReference>
<evidence type="ECO:0000313" key="7">
    <source>
        <dbReference type="EMBL" id="KND03732.1"/>
    </source>
</evidence>
<comment type="subcellular location">
    <subcellularLocation>
        <location evidence="1">Nucleus</location>
    </subcellularLocation>
</comment>
<keyword evidence="4" id="KW-0175">Coiled coil</keyword>
<dbReference type="eggNOG" id="KOG0381">
    <property type="taxonomic scope" value="Eukaryota"/>
</dbReference>
<dbReference type="SMART" id="SM00398">
    <property type="entry name" value="HMG"/>
    <property type="match status" value="1"/>
</dbReference>
<feature type="compositionally biased region" description="Polar residues" evidence="5">
    <location>
        <begin position="240"/>
        <end position="250"/>
    </location>
</feature>
<dbReference type="GO" id="GO:0003677">
    <property type="term" value="F:DNA binding"/>
    <property type="evidence" value="ECO:0007669"/>
    <property type="project" value="UniProtKB-UniRule"/>
</dbReference>
<accession>A0A0L0HRN5</accession>
<dbReference type="Pfam" id="PF00505">
    <property type="entry name" value="HMG_box"/>
    <property type="match status" value="1"/>
</dbReference>
<evidence type="ECO:0000259" key="6">
    <source>
        <dbReference type="PROSITE" id="PS50118"/>
    </source>
</evidence>
<protein>
    <recommendedName>
        <fullName evidence="6">HMG box domain-containing protein</fullName>
    </recommendedName>
</protein>
<dbReference type="PROSITE" id="PS50118">
    <property type="entry name" value="HMG_BOX_2"/>
    <property type="match status" value="1"/>
</dbReference>
<dbReference type="STRING" id="645134.A0A0L0HRN5"/>
<dbReference type="RefSeq" id="XP_016611771.1">
    <property type="nucleotide sequence ID" value="XM_016749519.1"/>
</dbReference>
<evidence type="ECO:0000256" key="5">
    <source>
        <dbReference type="SAM" id="MobiDB-lite"/>
    </source>
</evidence>
<proteinExistence type="predicted"/>
<evidence type="ECO:0000256" key="1">
    <source>
        <dbReference type="ARBA" id="ARBA00004123"/>
    </source>
</evidence>
<feature type="region of interest" description="Disordered" evidence="5">
    <location>
        <begin position="228"/>
        <end position="264"/>
    </location>
</feature>
<dbReference type="GO" id="GO:0033553">
    <property type="term" value="C:rDNA heterochromatin"/>
    <property type="evidence" value="ECO:0007669"/>
    <property type="project" value="TreeGrafter"/>
</dbReference>
<dbReference type="InterPro" id="IPR036910">
    <property type="entry name" value="HMG_box_dom_sf"/>
</dbReference>
<evidence type="ECO:0000256" key="4">
    <source>
        <dbReference type="SAM" id="Coils"/>
    </source>
</evidence>
<feature type="domain" description="HMG box" evidence="6">
    <location>
        <begin position="440"/>
        <end position="516"/>
    </location>
</feature>
<dbReference type="PANTHER" id="PTHR38046:SF1">
    <property type="entry name" value="CRYPTIC LOCI REGULATOR 2"/>
    <property type="match status" value="1"/>
</dbReference>
<dbReference type="Pfam" id="PF16761">
    <property type="entry name" value="Clr2_transil"/>
    <property type="match status" value="1"/>
</dbReference>
<feature type="region of interest" description="Disordered" evidence="5">
    <location>
        <begin position="515"/>
        <end position="582"/>
    </location>
</feature>
<keyword evidence="2 3" id="KW-0539">Nucleus</keyword>
<gene>
    <name evidence="7" type="ORF">SPPG_01190</name>
</gene>
<dbReference type="Gene3D" id="1.10.30.10">
    <property type="entry name" value="High mobility group box domain"/>
    <property type="match status" value="1"/>
</dbReference>
<dbReference type="AlphaFoldDB" id="A0A0L0HRN5"/>
<sequence>MPLVLNELHPPVFSDGTPDFYPTVYKSPRAPAGGYVECDPSRVQKYLDKLSIALKDAYIQSPEKIPGVDMAEVIRHGGVAFKNNVFLRRFPDHYRMFESRKPEHMPGSTPSTPAASSAPSPAVGSSTGANGGTTIDVESEGSLAAAAKTEAVSTEEDPSKSRLPKSEKFRADAFIFGHPSGSKYRSTNEFTPHLLWLVNDDSHDHRNCPCKLCSNFLKSGGPSNRKCFPKGKGTSLGPVTPSTSLKSRSQSVKHDIEPSPLTIASVSRTASPLVLPEAKKQTPRIDDVWEMDYKSSARTSPNPASRDGTDSDDEGASIKARKTKHKRSKESGVYSDAKYKKKYRELKRKIHEIEEENSKMIEEYDVTKKRLSRLRFERGLLYERLQFVHQGSIPKEPLSKESSPPSSPSSDTEQEPIPPPSTIKKPVKRKEKKPIDPNAPRRPANAFMLFCDLSREQLKKEREGLEEAEIEEKGLTNLTKALGARWKGLGEEEKGRWRALFLEQVQRYDREMLEYQGGGSGRDDTTLGVDRMGVGVPSSPALVPNEGAREGEDEVLDEEPLGSELESAAEKEDLMEGVEVVS</sequence>
<feature type="region of interest" description="Disordered" evidence="5">
    <location>
        <begin position="286"/>
        <end position="335"/>
    </location>
</feature>
<dbReference type="InterPro" id="IPR056513">
    <property type="entry name" value="INO80F"/>
</dbReference>
<dbReference type="InParanoid" id="A0A0L0HRN5"/>
<evidence type="ECO:0000313" key="8">
    <source>
        <dbReference type="Proteomes" id="UP000053201"/>
    </source>
</evidence>
<name>A0A0L0HRN5_SPIPD</name>
<dbReference type="InterPro" id="IPR009071">
    <property type="entry name" value="HMG_box_dom"/>
</dbReference>
<dbReference type="Proteomes" id="UP000053201">
    <property type="component" value="Unassembled WGS sequence"/>
</dbReference>
<feature type="DNA-binding region" description="HMG box" evidence="3">
    <location>
        <begin position="440"/>
        <end position="516"/>
    </location>
</feature>
<keyword evidence="3" id="KW-0238">DNA-binding</keyword>
<dbReference type="GO" id="GO:0031934">
    <property type="term" value="C:mating-type region heterochromatin"/>
    <property type="evidence" value="ECO:0007669"/>
    <property type="project" value="TreeGrafter"/>
</dbReference>
<dbReference type="GO" id="GO:0030466">
    <property type="term" value="P:silent mating-type cassette heterochromatin formation"/>
    <property type="evidence" value="ECO:0007669"/>
    <property type="project" value="TreeGrafter"/>
</dbReference>
<dbReference type="InterPro" id="IPR031915">
    <property type="entry name" value="Clr2_N"/>
</dbReference>
<dbReference type="InterPro" id="IPR038986">
    <property type="entry name" value="Clr2"/>
</dbReference>
<dbReference type="SUPFAM" id="SSF47095">
    <property type="entry name" value="HMG-box"/>
    <property type="match status" value="1"/>
</dbReference>
<feature type="compositionally biased region" description="Low complexity" evidence="5">
    <location>
        <begin position="106"/>
        <end position="128"/>
    </location>
</feature>
<reference evidence="7 8" key="1">
    <citation type="submission" date="2009-08" db="EMBL/GenBank/DDBJ databases">
        <title>The Genome Sequence of Spizellomyces punctatus strain DAOM BR117.</title>
        <authorList>
            <consortium name="The Broad Institute Genome Sequencing Platform"/>
            <person name="Russ C."/>
            <person name="Cuomo C."/>
            <person name="Shea T."/>
            <person name="Young S.K."/>
            <person name="Zeng Q."/>
            <person name="Koehrsen M."/>
            <person name="Haas B."/>
            <person name="Borodovsky M."/>
            <person name="Guigo R."/>
            <person name="Alvarado L."/>
            <person name="Berlin A."/>
            <person name="Bochicchio J."/>
            <person name="Borenstein D."/>
            <person name="Chapman S."/>
            <person name="Chen Z."/>
            <person name="Engels R."/>
            <person name="Freedman E."/>
            <person name="Gellesch M."/>
            <person name="Goldberg J."/>
            <person name="Griggs A."/>
            <person name="Gujja S."/>
            <person name="Heiman D."/>
            <person name="Hepburn T."/>
            <person name="Howarth C."/>
            <person name="Jen D."/>
            <person name="Larson L."/>
            <person name="Lewis B."/>
            <person name="Mehta T."/>
            <person name="Park D."/>
            <person name="Pearson M."/>
            <person name="Roberts A."/>
            <person name="Saif S."/>
            <person name="Shenoy N."/>
            <person name="Sisk P."/>
            <person name="Stolte C."/>
            <person name="Sykes S."/>
            <person name="Thomson T."/>
            <person name="Walk T."/>
            <person name="White J."/>
            <person name="Yandava C."/>
            <person name="Burger G."/>
            <person name="Gray M.W."/>
            <person name="Holland P.W.H."/>
            <person name="King N."/>
            <person name="Lang F.B.F."/>
            <person name="Roger A.J."/>
            <person name="Ruiz-Trillo I."/>
            <person name="Lander E."/>
            <person name="Nusbaum C."/>
        </authorList>
    </citation>
    <scope>NUCLEOTIDE SEQUENCE [LARGE SCALE GENOMIC DNA]</scope>
    <source>
        <strain evidence="7 8">DAOM BR117</strain>
    </source>
</reference>
<evidence type="ECO:0000256" key="3">
    <source>
        <dbReference type="PROSITE-ProRule" id="PRU00267"/>
    </source>
</evidence>
<dbReference type="GeneID" id="27684874"/>
<feature type="compositionally biased region" description="Acidic residues" evidence="5">
    <location>
        <begin position="551"/>
        <end position="561"/>
    </location>
</feature>
<dbReference type="EMBL" id="KQ257451">
    <property type="protein sequence ID" value="KND03732.1"/>
    <property type="molecule type" value="Genomic_DNA"/>
</dbReference>
<feature type="region of interest" description="Disordered" evidence="5">
    <location>
        <begin position="100"/>
        <end position="164"/>
    </location>
</feature>
<evidence type="ECO:0000256" key="2">
    <source>
        <dbReference type="ARBA" id="ARBA00023242"/>
    </source>
</evidence>
<dbReference type="OrthoDB" id="1919336at2759"/>
<feature type="coiled-coil region" evidence="4">
    <location>
        <begin position="336"/>
        <end position="370"/>
    </location>
</feature>
<feature type="compositionally biased region" description="Basic residues" evidence="5">
    <location>
        <begin position="319"/>
        <end position="328"/>
    </location>
</feature>
<dbReference type="VEuPathDB" id="FungiDB:SPPG_01190"/>
<feature type="region of interest" description="Disordered" evidence="5">
    <location>
        <begin position="393"/>
        <end position="446"/>
    </location>
</feature>
<feature type="compositionally biased region" description="Low complexity" evidence="5">
    <location>
        <begin position="393"/>
        <end position="410"/>
    </location>
</feature>